<evidence type="ECO:0000313" key="4">
    <source>
        <dbReference type="Proteomes" id="UP000230956"/>
    </source>
</evidence>
<comment type="caution">
    <text evidence="3">The sequence shown here is derived from an EMBL/GenBank/DDBJ whole genome shotgun (WGS) entry which is preliminary data.</text>
</comment>
<name>A0A2M7T5M3_9ACTN</name>
<dbReference type="SUPFAM" id="SSF48371">
    <property type="entry name" value="ARM repeat"/>
    <property type="match status" value="1"/>
</dbReference>
<dbReference type="Pfam" id="PF13646">
    <property type="entry name" value="HEAT_2"/>
    <property type="match status" value="1"/>
</dbReference>
<feature type="domain" description="Condensin complex subunit 1 C-terminal" evidence="2">
    <location>
        <begin position="25"/>
        <end position="106"/>
    </location>
</feature>
<evidence type="ECO:0000256" key="1">
    <source>
        <dbReference type="ARBA" id="ARBA00045876"/>
    </source>
</evidence>
<dbReference type="Gene3D" id="1.25.10.10">
    <property type="entry name" value="Leucine-rich Repeat Variant"/>
    <property type="match status" value="1"/>
</dbReference>
<dbReference type="InterPro" id="IPR016024">
    <property type="entry name" value="ARM-type_fold"/>
</dbReference>
<dbReference type="PANTHER" id="PTHR12697">
    <property type="entry name" value="PBS LYASE HEAT-LIKE PROTEIN"/>
    <property type="match status" value="1"/>
</dbReference>
<sequence length="246" mass="28599">MGFYDLTKKEREKLAREVSDAIRLDLIENKSDKLRAFASDTDTYIRKNAYLTVGRIYRDSQDQREAILEALDKLSKDNDEKVRQTVAYALGEIGKVDAEIITSMLEQALYDDHYSVRNAVIGSLKQMSEKNPKPTLEFAKRFLHHPDPKIRREIIHGVELRGRTHPEDILPLLAELQNDPDRMIRETIIHVLGQISYKKGCLEKVIDDLSNWNNKELVEKALNEIIDVHKRYERFSDKSTEEAKVY</sequence>
<organism evidence="3 4">
    <name type="scientific">Candidatus Aquicultor secundus</name>
    <dbReference type="NCBI Taxonomy" id="1973895"/>
    <lineage>
        <taxon>Bacteria</taxon>
        <taxon>Bacillati</taxon>
        <taxon>Actinomycetota</taxon>
        <taxon>Candidatus Aquicultoria</taxon>
        <taxon>Candidatus Aquicultorales</taxon>
        <taxon>Candidatus Aquicultoraceae</taxon>
        <taxon>Candidatus Aquicultor</taxon>
    </lineage>
</organism>
<dbReference type="Pfam" id="PF12717">
    <property type="entry name" value="Cnd1"/>
    <property type="match status" value="1"/>
</dbReference>
<dbReference type="Proteomes" id="UP000230956">
    <property type="component" value="Unassembled WGS sequence"/>
</dbReference>
<dbReference type="GO" id="GO:0016491">
    <property type="term" value="F:oxidoreductase activity"/>
    <property type="evidence" value="ECO:0007669"/>
    <property type="project" value="TreeGrafter"/>
</dbReference>
<evidence type="ECO:0000313" key="3">
    <source>
        <dbReference type="EMBL" id="PIZ35515.1"/>
    </source>
</evidence>
<accession>A0A2M7T5M3</accession>
<comment type="function">
    <text evidence="1">Catalyzes the hydroxylation of the N(6)-(4-aminobutyl)-L-lysine intermediate produced by deoxyhypusine synthase/DHPS on a critical lysine of the eukaryotic translation initiation factor 5A/eIF-5A. This is the second step of the post-translational modification of that lysine into an unusual amino acid residue named hypusine. Hypusination is unique to mature eIF-5A factor and is essential for its function.</text>
</comment>
<dbReference type="RefSeq" id="WP_286977462.1">
    <property type="nucleotide sequence ID" value="NZ_PFNG01000237.1"/>
</dbReference>
<dbReference type="AlphaFoldDB" id="A0A2M7T5M3"/>
<dbReference type="InterPro" id="IPR021133">
    <property type="entry name" value="HEAT_type_2"/>
</dbReference>
<dbReference type="EMBL" id="PFNG01000237">
    <property type="protein sequence ID" value="PIZ35515.1"/>
    <property type="molecule type" value="Genomic_DNA"/>
</dbReference>
<reference evidence="4" key="1">
    <citation type="submission" date="2017-09" db="EMBL/GenBank/DDBJ databases">
        <title>Depth-based differentiation of microbial function through sediment-hosted aquifers and enrichment of novel symbionts in the deep terrestrial subsurface.</title>
        <authorList>
            <person name="Probst A.J."/>
            <person name="Ladd B."/>
            <person name="Jarett J.K."/>
            <person name="Geller-Mcgrath D.E."/>
            <person name="Sieber C.M.K."/>
            <person name="Emerson J.B."/>
            <person name="Anantharaman K."/>
            <person name="Thomas B.C."/>
            <person name="Malmstrom R."/>
            <person name="Stieglmeier M."/>
            <person name="Klingl A."/>
            <person name="Woyke T."/>
            <person name="Ryan C.M."/>
            <person name="Banfield J.F."/>
        </authorList>
    </citation>
    <scope>NUCLEOTIDE SEQUENCE [LARGE SCALE GENOMIC DNA]</scope>
</reference>
<dbReference type="PANTHER" id="PTHR12697:SF5">
    <property type="entry name" value="DEOXYHYPUSINE HYDROXYLASE"/>
    <property type="match status" value="1"/>
</dbReference>
<protein>
    <recommendedName>
        <fullName evidence="2">Condensin complex subunit 1 C-terminal domain-containing protein</fullName>
    </recommendedName>
</protein>
<dbReference type="InterPro" id="IPR032682">
    <property type="entry name" value="Cnd1_C"/>
</dbReference>
<gene>
    <name evidence="3" type="ORF">COY37_10220</name>
</gene>
<feature type="non-terminal residue" evidence="3">
    <location>
        <position position="246"/>
    </location>
</feature>
<dbReference type="InterPro" id="IPR011989">
    <property type="entry name" value="ARM-like"/>
</dbReference>
<evidence type="ECO:0000259" key="2">
    <source>
        <dbReference type="Pfam" id="PF12717"/>
    </source>
</evidence>
<dbReference type="PROSITE" id="PS50077">
    <property type="entry name" value="HEAT_REPEAT"/>
    <property type="match status" value="1"/>
</dbReference>
<proteinExistence type="predicted"/>